<dbReference type="PANTHER" id="PTHR13061:SF29">
    <property type="entry name" value="GAMMA CARBONIC ANHYDRASE-LIKE 1, MITOCHONDRIAL-RELATED"/>
    <property type="match status" value="1"/>
</dbReference>
<keyword evidence="2" id="KW-1185">Reference proteome</keyword>
<gene>
    <name evidence="1" type="ORF">B6S08_05520</name>
</gene>
<name>A0A233RHU6_9GAMM</name>
<dbReference type="Gene3D" id="2.160.10.10">
    <property type="entry name" value="Hexapeptide repeat proteins"/>
    <property type="match status" value="1"/>
</dbReference>
<comment type="caution">
    <text evidence="1">The sequence shown here is derived from an EMBL/GenBank/DDBJ whole genome shotgun (WGS) entry which is preliminary data.</text>
</comment>
<dbReference type="RefSeq" id="WP_094199739.1">
    <property type="nucleotide sequence ID" value="NZ_NBIM01000001.1"/>
</dbReference>
<dbReference type="EMBL" id="NBIM01000001">
    <property type="protein sequence ID" value="OXY82962.1"/>
    <property type="molecule type" value="Genomic_DNA"/>
</dbReference>
<accession>A0A233RHU6</accession>
<dbReference type="InterPro" id="IPR001451">
    <property type="entry name" value="Hexapep"/>
</dbReference>
<dbReference type="InterPro" id="IPR011004">
    <property type="entry name" value="Trimer_LpxA-like_sf"/>
</dbReference>
<protein>
    <submittedName>
        <fullName evidence="1">Phenylacetic acid degradation protein PaaY</fullName>
    </submittedName>
</protein>
<reference evidence="1 2" key="1">
    <citation type="submission" date="2017-08" db="EMBL/GenBank/DDBJ databases">
        <title>A Genome Sequence of Oceanimonas doudoroffii ATCC 27123T.</title>
        <authorList>
            <person name="Brennan M.A."/>
            <person name="Maclea K.S."/>
            <person name="Mcclelland W.D."/>
            <person name="Trachtenberg A.M."/>
        </authorList>
    </citation>
    <scope>NUCLEOTIDE SEQUENCE [LARGE SCALE GENOMIC DNA]</scope>
    <source>
        <strain evidence="1 2">ATCC 27123</strain>
    </source>
</reference>
<organism evidence="1 2">
    <name type="scientific">Oceanimonas doudoroffii</name>
    <dbReference type="NCBI Taxonomy" id="84158"/>
    <lineage>
        <taxon>Bacteria</taxon>
        <taxon>Pseudomonadati</taxon>
        <taxon>Pseudomonadota</taxon>
        <taxon>Gammaproteobacteria</taxon>
        <taxon>Aeromonadales</taxon>
        <taxon>Aeromonadaceae</taxon>
        <taxon>Oceanimonas</taxon>
    </lineage>
</organism>
<evidence type="ECO:0000313" key="1">
    <source>
        <dbReference type="EMBL" id="OXY82962.1"/>
    </source>
</evidence>
<dbReference type="Pfam" id="PF00132">
    <property type="entry name" value="Hexapep"/>
    <property type="match status" value="1"/>
</dbReference>
<dbReference type="InterPro" id="IPR050484">
    <property type="entry name" value="Transf_Hexapept/Carb_Anhydrase"/>
</dbReference>
<dbReference type="AlphaFoldDB" id="A0A233RHU6"/>
<sequence>MNCYEIDGLVPVVEEGAYVHPSAVLIGDVIVERGAYIGPLASLRGDFGRIHVMENANVQDNCVMHGFPDADTQVLPWGHVGHGAILHGCVVGENALVGMNAVVMDGARVGDHSIVAAHAFVKAEMQIPDRVLAAGTPARVLRELRPDELEWKRQGTQTYIDLVGRCLNSLRPAVPLRTVEPNRPRLFENADYLPKYKA</sequence>
<evidence type="ECO:0000313" key="2">
    <source>
        <dbReference type="Proteomes" id="UP000242757"/>
    </source>
</evidence>
<dbReference type="PANTHER" id="PTHR13061">
    <property type="entry name" value="DYNACTIN SUBUNIT P25"/>
    <property type="match status" value="1"/>
</dbReference>
<dbReference type="SUPFAM" id="SSF51161">
    <property type="entry name" value="Trimeric LpxA-like enzymes"/>
    <property type="match status" value="1"/>
</dbReference>
<dbReference type="Proteomes" id="UP000242757">
    <property type="component" value="Unassembled WGS sequence"/>
</dbReference>
<dbReference type="OrthoDB" id="9803036at2"/>
<proteinExistence type="predicted"/>
<dbReference type="CDD" id="cd04745">
    <property type="entry name" value="LbH_paaY_like"/>
    <property type="match status" value="1"/>
</dbReference>